<organism evidence="5 6">
    <name type="scientific">Escallonia rubra</name>
    <dbReference type="NCBI Taxonomy" id="112253"/>
    <lineage>
        <taxon>Eukaryota</taxon>
        <taxon>Viridiplantae</taxon>
        <taxon>Streptophyta</taxon>
        <taxon>Embryophyta</taxon>
        <taxon>Tracheophyta</taxon>
        <taxon>Spermatophyta</taxon>
        <taxon>Magnoliopsida</taxon>
        <taxon>eudicotyledons</taxon>
        <taxon>Gunneridae</taxon>
        <taxon>Pentapetalae</taxon>
        <taxon>asterids</taxon>
        <taxon>campanulids</taxon>
        <taxon>Escalloniales</taxon>
        <taxon>Escalloniaceae</taxon>
        <taxon>Escallonia</taxon>
    </lineage>
</organism>
<dbReference type="SMART" id="SM00837">
    <property type="entry name" value="DPBB_1"/>
    <property type="match status" value="1"/>
</dbReference>
<dbReference type="PANTHER" id="PTHR47295:SF2">
    <property type="entry name" value="EG45-LIKE DOMAIN CONTAINING PROTEIN 1-RELATED"/>
    <property type="match status" value="1"/>
</dbReference>
<evidence type="ECO:0000256" key="2">
    <source>
        <dbReference type="ARBA" id="ARBA00022525"/>
    </source>
</evidence>
<dbReference type="AlphaFoldDB" id="A0AA88S4I5"/>
<dbReference type="InterPro" id="IPR007112">
    <property type="entry name" value="Expansin/allergen_DPBB_dom"/>
</dbReference>
<keyword evidence="2" id="KW-0964">Secreted</keyword>
<dbReference type="SUPFAM" id="SSF50685">
    <property type="entry name" value="Barwin-like endoglucanases"/>
    <property type="match status" value="1"/>
</dbReference>
<keyword evidence="3" id="KW-0732">Signal</keyword>
<dbReference type="PANTHER" id="PTHR47295">
    <property type="entry name" value="EG45-LIKE DOMAIN CONTAINING PROTEIN 1-RELATED"/>
    <property type="match status" value="1"/>
</dbReference>
<evidence type="ECO:0000256" key="1">
    <source>
        <dbReference type="ARBA" id="ARBA00004613"/>
    </source>
</evidence>
<evidence type="ECO:0000313" key="6">
    <source>
        <dbReference type="Proteomes" id="UP001187471"/>
    </source>
</evidence>
<gene>
    <name evidence="5" type="ORF">RJ640_027727</name>
</gene>
<dbReference type="InterPro" id="IPR036908">
    <property type="entry name" value="RlpA-like_sf"/>
</dbReference>
<dbReference type="GO" id="GO:0009627">
    <property type="term" value="P:systemic acquired resistance"/>
    <property type="evidence" value="ECO:0007669"/>
    <property type="project" value="InterPro"/>
</dbReference>
<dbReference type="Proteomes" id="UP001187471">
    <property type="component" value="Unassembled WGS sequence"/>
</dbReference>
<evidence type="ECO:0000259" key="4">
    <source>
        <dbReference type="PROSITE" id="PS50842"/>
    </source>
</evidence>
<dbReference type="CDD" id="cd22269">
    <property type="entry name" value="DPBB_EG45-like"/>
    <property type="match status" value="1"/>
</dbReference>
<comment type="caution">
    <text evidence="5">The sequence shown here is derived from an EMBL/GenBank/DDBJ whole genome shotgun (WGS) entry which is preliminary data.</text>
</comment>
<feature type="domain" description="Expansin-like EG45" evidence="4">
    <location>
        <begin position="45"/>
        <end position="129"/>
    </location>
</feature>
<proteinExistence type="predicted"/>
<reference evidence="5" key="1">
    <citation type="submission" date="2022-12" db="EMBL/GenBank/DDBJ databases">
        <title>Draft genome assemblies for two species of Escallonia (Escalloniales).</title>
        <authorList>
            <person name="Chanderbali A."/>
            <person name="Dervinis C."/>
            <person name="Anghel I."/>
            <person name="Soltis D."/>
            <person name="Soltis P."/>
            <person name="Zapata F."/>
        </authorList>
    </citation>
    <scope>NUCLEOTIDE SEQUENCE</scope>
    <source>
        <strain evidence="5">UCBG92.1500</strain>
        <tissue evidence="5">Leaf</tissue>
    </source>
</reference>
<accession>A0AA88S4I5</accession>
<evidence type="ECO:0000256" key="3">
    <source>
        <dbReference type="ARBA" id="ARBA00022729"/>
    </source>
</evidence>
<dbReference type="Pfam" id="PF03330">
    <property type="entry name" value="DPBB_1"/>
    <property type="match status" value="1"/>
</dbReference>
<dbReference type="Gene3D" id="2.40.40.10">
    <property type="entry name" value="RlpA-like domain"/>
    <property type="match status" value="1"/>
</dbReference>
<keyword evidence="6" id="KW-1185">Reference proteome</keyword>
<sequence length="129" mass="13915">MEDLHVDMNRTNRLMNLRLKITEIGFDVYALPDNASACDGFEEQGVMVAAASDEFWDNGGACGSWYRVKCIGATNQGNPDPCNGDNSVVVKIVDYCPSGCQGTIDLSQEAFALIADPAAGKIQVEYDSI</sequence>
<evidence type="ECO:0000313" key="5">
    <source>
        <dbReference type="EMBL" id="KAK2982645.1"/>
    </source>
</evidence>
<dbReference type="EMBL" id="JAVXUO010001405">
    <property type="protein sequence ID" value="KAK2982645.1"/>
    <property type="molecule type" value="Genomic_DNA"/>
</dbReference>
<comment type="subcellular location">
    <subcellularLocation>
        <location evidence="1">Secreted</location>
    </subcellularLocation>
</comment>
<dbReference type="PROSITE" id="PS50842">
    <property type="entry name" value="EXPANSIN_EG45"/>
    <property type="match status" value="1"/>
</dbReference>
<protein>
    <recommendedName>
        <fullName evidence="4">Expansin-like EG45 domain-containing protein</fullName>
    </recommendedName>
</protein>
<dbReference type="InterPro" id="IPR044206">
    <property type="entry name" value="EGC1/2"/>
</dbReference>
<dbReference type="FunFam" id="2.40.40.10:FF:000005">
    <property type="entry name" value="Barwin-related endoglucanase"/>
    <property type="match status" value="1"/>
</dbReference>
<dbReference type="GO" id="GO:0048046">
    <property type="term" value="C:apoplast"/>
    <property type="evidence" value="ECO:0007669"/>
    <property type="project" value="InterPro"/>
</dbReference>
<dbReference type="InterPro" id="IPR009009">
    <property type="entry name" value="RlpA-like_DPBB"/>
</dbReference>
<name>A0AA88S4I5_9ASTE</name>